<reference evidence="4" key="1">
    <citation type="submission" date="2019-02" db="EMBL/GenBank/DDBJ databases">
        <title>Complete genome sequence of Rhodoferax sp. Gr-4.</title>
        <authorList>
            <person name="Jin L."/>
        </authorList>
    </citation>
    <scope>NUCLEOTIDE SEQUENCE [LARGE SCALE GENOMIC DNA]</scope>
    <source>
        <strain evidence="4">Gr-4</strain>
    </source>
</reference>
<dbReference type="GO" id="GO:0000160">
    <property type="term" value="P:phosphorelay signal transduction system"/>
    <property type="evidence" value="ECO:0007669"/>
    <property type="project" value="InterPro"/>
</dbReference>
<evidence type="ECO:0000313" key="4">
    <source>
        <dbReference type="Proteomes" id="UP000317365"/>
    </source>
</evidence>
<keyword evidence="1" id="KW-0597">Phosphoprotein</keyword>
<gene>
    <name evidence="3" type="ORF">EXZ61_10295</name>
</gene>
<dbReference type="InterPro" id="IPR001789">
    <property type="entry name" value="Sig_transdc_resp-reg_receiver"/>
</dbReference>
<dbReference type="SUPFAM" id="SSF52172">
    <property type="entry name" value="CheY-like"/>
    <property type="match status" value="1"/>
</dbReference>
<dbReference type="Pfam" id="PF00072">
    <property type="entry name" value="Response_reg"/>
    <property type="match status" value="1"/>
</dbReference>
<evidence type="ECO:0000259" key="2">
    <source>
        <dbReference type="PROSITE" id="PS50110"/>
    </source>
</evidence>
<accession>A0A515EPC9</accession>
<feature type="domain" description="Response regulatory" evidence="2">
    <location>
        <begin position="48"/>
        <end position="166"/>
    </location>
</feature>
<evidence type="ECO:0000313" key="3">
    <source>
        <dbReference type="EMBL" id="QDL54524.1"/>
    </source>
</evidence>
<sequence>MAARNLGIVSRACGWERSACALTFACAGYTVSQVRIFVCGRVIMLEVRFLIVDSSKSLKAYLLQLFEDFSFDARLIKSAEEPETALVVAKKLKPDFLLTDWFAQAPMNGLALYQEVLKLNPLCQLGLFSTEMGPAQIDESTAAGAVFLLPKPCTSEQIRAALGKGLQQLVLKNPRIDDPAYDDADIAARHLSTLKLASTLAPLRPGESVSYKGRPDSVRHALFSRGQAWVQLEGERDLVPASDVRRA</sequence>
<feature type="modified residue" description="4-aspartylphosphate" evidence="1">
    <location>
        <position position="100"/>
    </location>
</feature>
<dbReference type="InterPro" id="IPR011006">
    <property type="entry name" value="CheY-like_superfamily"/>
</dbReference>
<keyword evidence="4" id="KW-1185">Reference proteome</keyword>
<dbReference type="EMBL" id="CP036282">
    <property type="protein sequence ID" value="QDL54524.1"/>
    <property type="molecule type" value="Genomic_DNA"/>
</dbReference>
<organism evidence="3 4">
    <name type="scientific">Rhodoferax aquaticus</name>
    <dbReference type="NCBI Taxonomy" id="2527691"/>
    <lineage>
        <taxon>Bacteria</taxon>
        <taxon>Pseudomonadati</taxon>
        <taxon>Pseudomonadota</taxon>
        <taxon>Betaproteobacteria</taxon>
        <taxon>Burkholderiales</taxon>
        <taxon>Comamonadaceae</taxon>
        <taxon>Rhodoferax</taxon>
    </lineage>
</organism>
<proteinExistence type="predicted"/>
<protein>
    <submittedName>
        <fullName evidence="3">Response regulator</fullName>
    </submittedName>
</protein>
<dbReference type="PROSITE" id="PS50110">
    <property type="entry name" value="RESPONSE_REGULATORY"/>
    <property type="match status" value="1"/>
</dbReference>
<dbReference type="Proteomes" id="UP000317365">
    <property type="component" value="Chromosome"/>
</dbReference>
<reference evidence="4" key="2">
    <citation type="journal article" date="2020" name="Int. J. Syst. Evol. Microbiol.">
        <title>Genomic insights into a novel species Rhodoferax aquaticus sp. nov., isolated from freshwater.</title>
        <authorList>
            <person name="Li T."/>
            <person name="Zhuo Y."/>
            <person name="Jin C.Z."/>
            <person name="Wu X."/>
            <person name="Ko S.R."/>
            <person name="Jin F.J."/>
            <person name="Ahn C.Y."/>
            <person name="Oh H.M."/>
            <person name="Lee H.G."/>
            <person name="Jin L."/>
        </authorList>
    </citation>
    <scope>NUCLEOTIDE SEQUENCE [LARGE SCALE GENOMIC DNA]</scope>
    <source>
        <strain evidence="4">Gr-4</strain>
    </source>
</reference>
<dbReference type="KEGG" id="rhg:EXZ61_10295"/>
<dbReference type="Gene3D" id="3.40.50.2300">
    <property type="match status" value="1"/>
</dbReference>
<evidence type="ECO:0000256" key="1">
    <source>
        <dbReference type="PROSITE-ProRule" id="PRU00169"/>
    </source>
</evidence>
<dbReference type="AlphaFoldDB" id="A0A515EPC9"/>
<name>A0A515EPC9_9BURK</name>